<dbReference type="EMBL" id="CM018215">
    <property type="protein sequence ID" value="KAB2045328.1"/>
    <property type="molecule type" value="Genomic_DNA"/>
</dbReference>
<sequence>MLTSPQGQKQNPPKVVQKVSPSESHKDLWLRSSSLKKPLEPLRRAVVESLSSSSLAAVAEGVSSHHQRGP</sequence>
<evidence type="ECO:0000313" key="2">
    <source>
        <dbReference type="EMBL" id="KAB2045328.1"/>
    </source>
</evidence>
<proteinExistence type="predicted"/>
<dbReference type="AlphaFoldDB" id="A0A5J5SR83"/>
<evidence type="ECO:0000313" key="3">
    <source>
        <dbReference type="Proteomes" id="UP000327439"/>
    </source>
</evidence>
<feature type="region of interest" description="Disordered" evidence="1">
    <location>
        <begin position="1"/>
        <end position="29"/>
    </location>
</feature>
<feature type="compositionally biased region" description="Polar residues" evidence="1">
    <location>
        <begin position="1"/>
        <end position="11"/>
    </location>
</feature>
<name>A0A5J5SR83_GOSBA</name>
<dbReference type="Proteomes" id="UP000327439">
    <property type="component" value="Chromosome D01"/>
</dbReference>
<protein>
    <submittedName>
        <fullName evidence="2">Uncharacterized protein</fullName>
    </submittedName>
</protein>
<organism evidence="2 3">
    <name type="scientific">Gossypium barbadense</name>
    <name type="common">Sea Island cotton</name>
    <name type="synonym">Hibiscus barbadensis</name>
    <dbReference type="NCBI Taxonomy" id="3634"/>
    <lineage>
        <taxon>Eukaryota</taxon>
        <taxon>Viridiplantae</taxon>
        <taxon>Streptophyta</taxon>
        <taxon>Embryophyta</taxon>
        <taxon>Tracheophyta</taxon>
        <taxon>Spermatophyta</taxon>
        <taxon>Magnoliopsida</taxon>
        <taxon>eudicotyledons</taxon>
        <taxon>Gunneridae</taxon>
        <taxon>Pentapetalae</taxon>
        <taxon>rosids</taxon>
        <taxon>malvids</taxon>
        <taxon>Malvales</taxon>
        <taxon>Malvaceae</taxon>
        <taxon>Malvoideae</taxon>
        <taxon>Gossypium</taxon>
    </lineage>
</organism>
<evidence type="ECO:0000256" key="1">
    <source>
        <dbReference type="SAM" id="MobiDB-lite"/>
    </source>
</evidence>
<feature type="compositionally biased region" description="Low complexity" evidence="1">
    <location>
        <begin position="50"/>
        <end position="64"/>
    </location>
</feature>
<keyword evidence="3" id="KW-1185">Reference proteome</keyword>
<feature type="region of interest" description="Disordered" evidence="1">
    <location>
        <begin position="50"/>
        <end position="70"/>
    </location>
</feature>
<reference evidence="3" key="1">
    <citation type="journal article" date="2020" name="Nat. Genet.">
        <title>Genomic diversifications of five Gossypium allopolyploid species and their impact on cotton improvement.</title>
        <authorList>
            <person name="Chen Z.J."/>
            <person name="Sreedasyam A."/>
            <person name="Ando A."/>
            <person name="Song Q."/>
            <person name="De Santiago L.M."/>
            <person name="Hulse-Kemp A.M."/>
            <person name="Ding M."/>
            <person name="Ye W."/>
            <person name="Kirkbride R.C."/>
            <person name="Jenkins J."/>
            <person name="Plott C."/>
            <person name="Lovell J."/>
            <person name="Lin Y.M."/>
            <person name="Vaughn R."/>
            <person name="Liu B."/>
            <person name="Simpson S."/>
            <person name="Scheffler B.E."/>
            <person name="Wen L."/>
            <person name="Saski C.A."/>
            <person name="Grover C.E."/>
            <person name="Hu G."/>
            <person name="Conover J.L."/>
            <person name="Carlson J.W."/>
            <person name="Shu S."/>
            <person name="Boston L.B."/>
            <person name="Williams M."/>
            <person name="Peterson D.G."/>
            <person name="McGee K."/>
            <person name="Jones D.C."/>
            <person name="Wendel J.F."/>
            <person name="Stelly D.M."/>
            <person name="Grimwood J."/>
            <person name="Schmutz J."/>
        </authorList>
    </citation>
    <scope>NUCLEOTIDE SEQUENCE [LARGE SCALE GENOMIC DNA]</scope>
    <source>
        <strain evidence="3">cv. 3-79</strain>
    </source>
</reference>
<gene>
    <name evidence="2" type="ORF">ES319_D01G153300v1</name>
</gene>
<accession>A0A5J5SR83</accession>